<evidence type="ECO:0008006" key="4">
    <source>
        <dbReference type="Google" id="ProtNLM"/>
    </source>
</evidence>
<evidence type="ECO:0000256" key="1">
    <source>
        <dbReference type="SAM" id="Phobius"/>
    </source>
</evidence>
<accession>A0ABR9G7A1</accession>
<gene>
    <name evidence="2" type="ORF">IGX34_05925</name>
</gene>
<dbReference type="RefSeq" id="WP_192554765.1">
    <property type="nucleotide sequence ID" value="NZ_JACZZA010000002.1"/>
</dbReference>
<keyword evidence="1" id="KW-0472">Membrane</keyword>
<evidence type="ECO:0000313" key="3">
    <source>
        <dbReference type="Proteomes" id="UP000651010"/>
    </source>
</evidence>
<evidence type="ECO:0000313" key="2">
    <source>
        <dbReference type="EMBL" id="MBE1159916.1"/>
    </source>
</evidence>
<keyword evidence="1" id="KW-0812">Transmembrane</keyword>
<dbReference type="Proteomes" id="UP000651010">
    <property type="component" value="Unassembled WGS sequence"/>
</dbReference>
<feature type="transmembrane region" description="Helical" evidence="1">
    <location>
        <begin position="31"/>
        <end position="49"/>
    </location>
</feature>
<keyword evidence="1" id="KW-1133">Transmembrane helix</keyword>
<name>A0ABR9G7A1_9GAMM</name>
<dbReference type="EMBL" id="JACZZA010000002">
    <property type="protein sequence ID" value="MBE1159916.1"/>
    <property type="molecule type" value="Genomic_DNA"/>
</dbReference>
<protein>
    <recommendedName>
        <fullName evidence="4">Lipoprotein</fullName>
    </recommendedName>
</protein>
<comment type="caution">
    <text evidence="2">The sequence shown here is derived from an EMBL/GenBank/DDBJ whole genome shotgun (WGS) entry which is preliminary data.</text>
</comment>
<dbReference type="PROSITE" id="PS51257">
    <property type="entry name" value="PROKAR_LIPOPROTEIN"/>
    <property type="match status" value="1"/>
</dbReference>
<organism evidence="2 3">
    <name type="scientific">Dyella acidiphila</name>
    <dbReference type="NCBI Taxonomy" id="2775866"/>
    <lineage>
        <taxon>Bacteria</taxon>
        <taxon>Pseudomonadati</taxon>
        <taxon>Pseudomonadota</taxon>
        <taxon>Gammaproteobacteria</taxon>
        <taxon>Lysobacterales</taxon>
        <taxon>Rhodanobacteraceae</taxon>
        <taxon>Dyella</taxon>
    </lineage>
</organism>
<keyword evidence="3" id="KW-1185">Reference proteome</keyword>
<feature type="transmembrane region" description="Helical" evidence="1">
    <location>
        <begin position="90"/>
        <end position="111"/>
    </location>
</feature>
<sequence>MRRTMPFLILLATSLLTGCTLTETDRHKLAFLELLIGPLGIPLGIFFMWDSARMRRDGLFRNRGGQKVTARNAPEGFWFEVNGNRVMGSLLIVTGVIYWLLLATGVIHWIWRWP</sequence>
<proteinExistence type="predicted"/>
<reference evidence="2 3" key="1">
    <citation type="submission" date="2020-09" db="EMBL/GenBank/DDBJ databases">
        <title>Dyella sp. 7MK23 isolated from forest soil.</title>
        <authorList>
            <person name="Fu J."/>
        </authorList>
    </citation>
    <scope>NUCLEOTIDE SEQUENCE [LARGE SCALE GENOMIC DNA]</scope>
    <source>
        <strain evidence="2 3">7MK23</strain>
    </source>
</reference>